<comment type="function">
    <text evidence="3">Required for nuclear movement. May interact between microtubules and nuclei and/or may be involved in the generation of force used to move nuclei during interphase.</text>
</comment>
<keyword evidence="2" id="KW-0963">Cytoplasm</keyword>
<evidence type="ECO:0000256" key="4">
    <source>
        <dbReference type="ARBA" id="ARBA00068398"/>
    </source>
</evidence>
<dbReference type="Gene3D" id="2.60.40.790">
    <property type="match status" value="1"/>
</dbReference>
<dbReference type="Pfam" id="PF04969">
    <property type="entry name" value="CS"/>
    <property type="match status" value="1"/>
</dbReference>
<sequence>MASSKVESVNFNGVQYQWTQTLREVDITIDVPNNTRGKWLKVCIKPNYIEAVLQHPEPKTLLSGSLYKNIIVDESTWTVEEQCKLVIHLEKSNKMEWWSSVIKGHPEIDISTIEPDNSNLTDLDPDMRATVEKLMTEQRQKQQREHSANQQKKKVLQDFIEQHPELDFSKVKNL</sequence>
<dbReference type="VEuPathDB" id="FungiDB:SJAG_01747"/>
<name>B6JYS9_SCHJY</name>
<dbReference type="OrthoDB" id="416217at2759"/>
<evidence type="ECO:0000313" key="7">
    <source>
        <dbReference type="JaponicusDB" id="SJAG_01747"/>
    </source>
</evidence>
<dbReference type="InterPro" id="IPR037898">
    <property type="entry name" value="NudC_fam"/>
</dbReference>
<evidence type="ECO:0000313" key="6">
    <source>
        <dbReference type="EMBL" id="EEB06697.1"/>
    </source>
</evidence>
<feature type="domain" description="CS" evidence="5">
    <location>
        <begin position="11"/>
        <end position="102"/>
    </location>
</feature>
<comment type="subcellular location">
    <subcellularLocation>
        <location evidence="1">Cytoplasm</location>
    </subcellularLocation>
</comment>
<dbReference type="CDD" id="cd06467">
    <property type="entry name" value="p23_NUDC_like"/>
    <property type="match status" value="1"/>
</dbReference>
<dbReference type="STRING" id="402676.B6JYS9"/>
<gene>
    <name evidence="7" type="primary">nud3</name>
    <name evidence="6" type="ORF">SJAG_01747</name>
</gene>
<dbReference type="AlphaFoldDB" id="B6JYS9"/>
<dbReference type="OMA" id="RQKEMGG"/>
<dbReference type="SUPFAM" id="SSF49764">
    <property type="entry name" value="HSP20-like chaperones"/>
    <property type="match status" value="1"/>
</dbReference>
<dbReference type="FunFam" id="2.60.40.790:FF:000001">
    <property type="entry name" value="Nuclear migration protein nudC"/>
    <property type="match status" value="1"/>
</dbReference>
<dbReference type="InterPro" id="IPR007052">
    <property type="entry name" value="CS_dom"/>
</dbReference>
<dbReference type="PANTHER" id="PTHR12356">
    <property type="entry name" value="NUCLEAR MOVEMENT PROTEIN NUDC"/>
    <property type="match status" value="1"/>
</dbReference>
<dbReference type="RefSeq" id="XP_002172990.1">
    <property type="nucleotide sequence ID" value="XM_002172954.2"/>
</dbReference>
<dbReference type="EMBL" id="KE651168">
    <property type="protein sequence ID" value="EEB06697.1"/>
    <property type="molecule type" value="Genomic_DNA"/>
</dbReference>
<evidence type="ECO:0000313" key="8">
    <source>
        <dbReference type="Proteomes" id="UP000001744"/>
    </source>
</evidence>
<reference evidence="6 8" key="1">
    <citation type="journal article" date="2011" name="Science">
        <title>Comparative functional genomics of the fission yeasts.</title>
        <authorList>
            <person name="Rhind N."/>
            <person name="Chen Z."/>
            <person name="Yassour M."/>
            <person name="Thompson D.A."/>
            <person name="Haas B.J."/>
            <person name="Habib N."/>
            <person name="Wapinski I."/>
            <person name="Roy S."/>
            <person name="Lin M.F."/>
            <person name="Heiman D.I."/>
            <person name="Young S.K."/>
            <person name="Furuya K."/>
            <person name="Guo Y."/>
            <person name="Pidoux A."/>
            <person name="Chen H.M."/>
            <person name="Robbertse B."/>
            <person name="Goldberg J.M."/>
            <person name="Aoki K."/>
            <person name="Bayne E.H."/>
            <person name="Berlin A.M."/>
            <person name="Desjardins C.A."/>
            <person name="Dobbs E."/>
            <person name="Dukaj L."/>
            <person name="Fan L."/>
            <person name="FitzGerald M.G."/>
            <person name="French C."/>
            <person name="Gujja S."/>
            <person name="Hansen K."/>
            <person name="Keifenheim D."/>
            <person name="Levin J.Z."/>
            <person name="Mosher R.A."/>
            <person name="Mueller C.A."/>
            <person name="Pfiffner J."/>
            <person name="Priest M."/>
            <person name="Russ C."/>
            <person name="Smialowska A."/>
            <person name="Swoboda P."/>
            <person name="Sykes S.M."/>
            <person name="Vaughn M."/>
            <person name="Vengrova S."/>
            <person name="Yoder R."/>
            <person name="Zeng Q."/>
            <person name="Allshire R."/>
            <person name="Baulcombe D."/>
            <person name="Birren B.W."/>
            <person name="Brown W."/>
            <person name="Ekwall K."/>
            <person name="Kellis M."/>
            <person name="Leatherwood J."/>
            <person name="Levin H."/>
            <person name="Margalit H."/>
            <person name="Martienssen R."/>
            <person name="Nieduszynski C.A."/>
            <person name="Spatafora J.W."/>
            <person name="Friedman N."/>
            <person name="Dalgaard J.Z."/>
            <person name="Baumann P."/>
            <person name="Niki H."/>
            <person name="Regev A."/>
            <person name="Nusbaum C."/>
        </authorList>
    </citation>
    <scope>NUCLEOTIDE SEQUENCE [LARGE SCALE GENOMIC DNA]</scope>
    <source>
        <strain evidence="8">yFS275 / FY16936</strain>
    </source>
</reference>
<protein>
    <recommendedName>
        <fullName evidence="4">Nuclear movement protein nudC</fullName>
    </recommendedName>
</protein>
<keyword evidence="8" id="KW-1185">Reference proteome</keyword>
<dbReference type="JaponicusDB" id="SJAG_01747">
    <property type="gene designation" value="nud3"/>
</dbReference>
<dbReference type="GO" id="GO:0051082">
    <property type="term" value="F:unfolded protein binding"/>
    <property type="evidence" value="ECO:0000318"/>
    <property type="project" value="GO_Central"/>
</dbReference>
<dbReference type="InterPro" id="IPR008978">
    <property type="entry name" value="HSP20-like_chaperone"/>
</dbReference>
<dbReference type="eggNOG" id="KOG2265">
    <property type="taxonomic scope" value="Eukaryota"/>
</dbReference>
<proteinExistence type="predicted"/>
<evidence type="ECO:0000259" key="5">
    <source>
        <dbReference type="PROSITE" id="PS51203"/>
    </source>
</evidence>
<accession>B6JYS9</accession>
<organism evidence="6 8">
    <name type="scientific">Schizosaccharomyces japonicus (strain yFS275 / FY16936)</name>
    <name type="common">Fission yeast</name>
    <dbReference type="NCBI Taxonomy" id="402676"/>
    <lineage>
        <taxon>Eukaryota</taxon>
        <taxon>Fungi</taxon>
        <taxon>Dikarya</taxon>
        <taxon>Ascomycota</taxon>
        <taxon>Taphrinomycotina</taxon>
        <taxon>Schizosaccharomycetes</taxon>
        <taxon>Schizosaccharomycetales</taxon>
        <taxon>Schizosaccharomycetaceae</taxon>
        <taxon>Schizosaccharomyces</taxon>
    </lineage>
</organism>
<dbReference type="PROSITE" id="PS51203">
    <property type="entry name" value="CS"/>
    <property type="match status" value="1"/>
</dbReference>
<evidence type="ECO:0000256" key="2">
    <source>
        <dbReference type="ARBA" id="ARBA00022490"/>
    </source>
</evidence>
<dbReference type="GeneID" id="7048179"/>
<dbReference type="Proteomes" id="UP000001744">
    <property type="component" value="Unassembled WGS sequence"/>
</dbReference>
<dbReference type="GO" id="GO:0005737">
    <property type="term" value="C:cytoplasm"/>
    <property type="evidence" value="ECO:0000318"/>
    <property type="project" value="GO_Central"/>
</dbReference>
<dbReference type="HOGENOM" id="CLU_047332_2_0_1"/>
<evidence type="ECO:0000256" key="3">
    <source>
        <dbReference type="ARBA" id="ARBA00059400"/>
    </source>
</evidence>
<dbReference type="PANTHER" id="PTHR12356:SF3">
    <property type="entry name" value="NUCLEAR MIGRATION PROTEIN NUDC"/>
    <property type="match status" value="1"/>
</dbReference>
<dbReference type="GO" id="GO:0006457">
    <property type="term" value="P:protein folding"/>
    <property type="evidence" value="ECO:0000318"/>
    <property type="project" value="GO_Central"/>
</dbReference>
<evidence type="ECO:0000256" key="1">
    <source>
        <dbReference type="ARBA" id="ARBA00004496"/>
    </source>
</evidence>